<dbReference type="STRING" id="5627.A0A1C7MLV3"/>
<dbReference type="OrthoDB" id="2405700at2759"/>
<feature type="compositionally biased region" description="Polar residues" evidence="1">
    <location>
        <begin position="72"/>
        <end position="93"/>
    </location>
</feature>
<evidence type="ECO:0000313" key="3">
    <source>
        <dbReference type="Proteomes" id="UP000092993"/>
    </source>
</evidence>
<comment type="caution">
    <text evidence="2">The sequence shown here is derived from an EMBL/GenBank/DDBJ whole genome shotgun (WGS) entry which is preliminary data.</text>
</comment>
<evidence type="ECO:0000313" key="2">
    <source>
        <dbReference type="EMBL" id="OBZ77841.1"/>
    </source>
</evidence>
<sequence>MVDAEISNTPTRRPPAGPTSDVPPPAAATNDPLTEDLPPAYTVAPDLRSGETTLELGPRRPFQQAPCLVPQQYLSPFPTGQQSAQPSGSNWSSFPRERQTAGTLQSCLVPPPIHPSFRRGNRSRSTPNYPSTPRPASEFTRDFYAAGGDIDTSLFGGSSSQYEHPADESSSS</sequence>
<reference evidence="2 3" key="1">
    <citation type="submission" date="2016-03" db="EMBL/GenBank/DDBJ databases">
        <title>Whole genome sequencing of Grifola frondosa 9006-11.</title>
        <authorList>
            <person name="Min B."/>
            <person name="Park H."/>
            <person name="Kim J.-G."/>
            <person name="Cho H."/>
            <person name="Oh Y.-L."/>
            <person name="Kong W.-S."/>
            <person name="Choi I.-G."/>
        </authorList>
    </citation>
    <scope>NUCLEOTIDE SEQUENCE [LARGE SCALE GENOMIC DNA]</scope>
    <source>
        <strain evidence="2 3">9006-11</strain>
    </source>
</reference>
<proteinExistence type="predicted"/>
<feature type="compositionally biased region" description="Polar residues" evidence="1">
    <location>
        <begin position="1"/>
        <end position="11"/>
    </location>
</feature>
<gene>
    <name evidence="2" type="ORF">A0H81_01823</name>
</gene>
<feature type="compositionally biased region" description="Polar residues" evidence="1">
    <location>
        <begin position="155"/>
        <end position="172"/>
    </location>
</feature>
<protein>
    <submittedName>
        <fullName evidence="2">Uncharacterized protein</fullName>
    </submittedName>
</protein>
<organism evidence="2 3">
    <name type="scientific">Grifola frondosa</name>
    <name type="common">Maitake</name>
    <name type="synonym">Polyporus frondosus</name>
    <dbReference type="NCBI Taxonomy" id="5627"/>
    <lineage>
        <taxon>Eukaryota</taxon>
        <taxon>Fungi</taxon>
        <taxon>Dikarya</taxon>
        <taxon>Basidiomycota</taxon>
        <taxon>Agaricomycotina</taxon>
        <taxon>Agaricomycetes</taxon>
        <taxon>Polyporales</taxon>
        <taxon>Grifolaceae</taxon>
        <taxon>Grifola</taxon>
    </lineage>
</organism>
<dbReference type="EMBL" id="LUGG01000002">
    <property type="protein sequence ID" value="OBZ77841.1"/>
    <property type="molecule type" value="Genomic_DNA"/>
</dbReference>
<feature type="region of interest" description="Disordered" evidence="1">
    <location>
        <begin position="1"/>
        <end position="172"/>
    </location>
</feature>
<dbReference type="AlphaFoldDB" id="A0A1C7MLV3"/>
<keyword evidence="3" id="KW-1185">Reference proteome</keyword>
<dbReference type="Proteomes" id="UP000092993">
    <property type="component" value="Unassembled WGS sequence"/>
</dbReference>
<accession>A0A1C7MLV3</accession>
<name>A0A1C7MLV3_GRIFR</name>
<evidence type="ECO:0000256" key="1">
    <source>
        <dbReference type="SAM" id="MobiDB-lite"/>
    </source>
</evidence>
<feature type="compositionally biased region" description="Pro residues" evidence="1">
    <location>
        <begin position="12"/>
        <end position="26"/>
    </location>
</feature>